<sequence>MKINITLNGEKKVFNANYDDYLIDVLRKNGYLGVKKGCDTGSCGACSVHMDGKVVLSCATLACRADGHEITTIEGVQNEATKIAKYFANEGVEQCGFCSPGTVMSILYLEKCIENPTDEEILHYLNGNLCRCSGYQGQLRAIRMYLEAKQDEKSW</sequence>
<evidence type="ECO:0000256" key="5">
    <source>
        <dbReference type="ARBA" id="ARBA00023014"/>
    </source>
</evidence>
<keyword evidence="8" id="KW-1185">Reference proteome</keyword>
<dbReference type="AlphaFoldDB" id="A0AAU9EN24"/>
<dbReference type="PANTHER" id="PTHR44379:SF8">
    <property type="entry name" value="XANTHINE DEHYDROGENASE IRON-SULFUR-BINDING SUBUNIT XDHC-RELATED"/>
    <property type="match status" value="1"/>
</dbReference>
<keyword evidence="2" id="KW-0479">Metal-binding</keyword>
<dbReference type="PROSITE" id="PS00197">
    <property type="entry name" value="2FE2S_FER_1"/>
    <property type="match status" value="1"/>
</dbReference>
<dbReference type="InterPro" id="IPR012675">
    <property type="entry name" value="Beta-grasp_dom_sf"/>
</dbReference>
<keyword evidence="4" id="KW-0408">Iron</keyword>
<dbReference type="CDD" id="cd00207">
    <property type="entry name" value="fer2"/>
    <property type="match status" value="1"/>
</dbReference>
<gene>
    <name evidence="7" type="ORF">HLPR_10170</name>
</gene>
<dbReference type="Gene3D" id="3.10.20.30">
    <property type="match status" value="1"/>
</dbReference>
<evidence type="ECO:0000256" key="2">
    <source>
        <dbReference type="ARBA" id="ARBA00022723"/>
    </source>
</evidence>
<accession>A0AAU9EN24</accession>
<reference evidence="7 8" key="1">
    <citation type="submission" date="2023-08" db="EMBL/GenBank/DDBJ databases">
        <title>Helicovermis profunda gen. nov., sp. nov., a novel mesophilic, fermentative bacterium within the Bacillota from a deep-sea hydrothermal vent chimney.</title>
        <authorList>
            <person name="Miyazaki U."/>
            <person name="Mizutani D."/>
            <person name="Hashimoto Y."/>
            <person name="Tame A."/>
            <person name="Sawayama S."/>
            <person name="Miyazaki J."/>
            <person name="Takai K."/>
            <person name="Nakagawa S."/>
        </authorList>
    </citation>
    <scope>NUCLEOTIDE SEQUENCE [LARGE SCALE GENOMIC DNA]</scope>
    <source>
        <strain evidence="7 8">S502</strain>
    </source>
</reference>
<dbReference type="InterPro" id="IPR036010">
    <property type="entry name" value="2Fe-2S_ferredoxin-like_sf"/>
</dbReference>
<keyword evidence="5" id="KW-0411">Iron-sulfur</keyword>
<dbReference type="RefSeq" id="WP_338536993.1">
    <property type="nucleotide sequence ID" value="NZ_AP028654.1"/>
</dbReference>
<dbReference type="PROSITE" id="PS51085">
    <property type="entry name" value="2FE2S_FER_2"/>
    <property type="match status" value="1"/>
</dbReference>
<feature type="domain" description="2Fe-2S ferredoxin-type" evidence="6">
    <location>
        <begin position="1"/>
        <end position="76"/>
    </location>
</feature>
<dbReference type="GO" id="GO:0046872">
    <property type="term" value="F:metal ion binding"/>
    <property type="evidence" value="ECO:0007669"/>
    <property type="project" value="UniProtKB-KW"/>
</dbReference>
<dbReference type="InterPro" id="IPR036884">
    <property type="entry name" value="2Fe-2S-bd_dom_sf"/>
</dbReference>
<dbReference type="Pfam" id="PF01799">
    <property type="entry name" value="Fer2_2"/>
    <property type="match status" value="1"/>
</dbReference>
<evidence type="ECO:0000259" key="6">
    <source>
        <dbReference type="PROSITE" id="PS51085"/>
    </source>
</evidence>
<name>A0AAU9EN24_9FIRM</name>
<evidence type="ECO:0000256" key="3">
    <source>
        <dbReference type="ARBA" id="ARBA00023002"/>
    </source>
</evidence>
<evidence type="ECO:0000313" key="7">
    <source>
        <dbReference type="EMBL" id="BEP28686.1"/>
    </source>
</evidence>
<protein>
    <submittedName>
        <fullName evidence="7">2Fe-2S iron-sulfur cluster-binding protein</fullName>
    </submittedName>
</protein>
<dbReference type="Pfam" id="PF00111">
    <property type="entry name" value="Fer2"/>
    <property type="match status" value="1"/>
</dbReference>
<dbReference type="KEGG" id="hprf:HLPR_10170"/>
<proteinExistence type="predicted"/>
<dbReference type="EMBL" id="AP028654">
    <property type="protein sequence ID" value="BEP28686.1"/>
    <property type="molecule type" value="Genomic_DNA"/>
</dbReference>
<evidence type="ECO:0000256" key="1">
    <source>
        <dbReference type="ARBA" id="ARBA00022714"/>
    </source>
</evidence>
<dbReference type="InterPro" id="IPR002888">
    <property type="entry name" value="2Fe-2S-bd"/>
</dbReference>
<evidence type="ECO:0000256" key="4">
    <source>
        <dbReference type="ARBA" id="ARBA00023004"/>
    </source>
</evidence>
<dbReference type="InterPro" id="IPR006058">
    <property type="entry name" value="2Fe2S_fd_BS"/>
</dbReference>
<dbReference type="PANTHER" id="PTHR44379">
    <property type="entry name" value="OXIDOREDUCTASE WITH IRON-SULFUR SUBUNIT"/>
    <property type="match status" value="1"/>
</dbReference>
<dbReference type="SUPFAM" id="SSF47741">
    <property type="entry name" value="CO dehydrogenase ISP C-domain like"/>
    <property type="match status" value="1"/>
</dbReference>
<organism evidence="7 8">
    <name type="scientific">Helicovermis profundi</name>
    <dbReference type="NCBI Taxonomy" id="3065157"/>
    <lineage>
        <taxon>Bacteria</taxon>
        <taxon>Bacillati</taxon>
        <taxon>Bacillota</taxon>
        <taxon>Clostridia</taxon>
        <taxon>Helicovermis</taxon>
    </lineage>
</organism>
<dbReference type="Gene3D" id="1.10.150.120">
    <property type="entry name" value="[2Fe-2S]-binding domain"/>
    <property type="match status" value="1"/>
</dbReference>
<dbReference type="SUPFAM" id="SSF54292">
    <property type="entry name" value="2Fe-2S ferredoxin-like"/>
    <property type="match status" value="1"/>
</dbReference>
<evidence type="ECO:0000313" key="8">
    <source>
        <dbReference type="Proteomes" id="UP001321786"/>
    </source>
</evidence>
<dbReference type="GO" id="GO:0016491">
    <property type="term" value="F:oxidoreductase activity"/>
    <property type="evidence" value="ECO:0007669"/>
    <property type="project" value="UniProtKB-KW"/>
</dbReference>
<dbReference type="GO" id="GO:0051537">
    <property type="term" value="F:2 iron, 2 sulfur cluster binding"/>
    <property type="evidence" value="ECO:0007669"/>
    <property type="project" value="UniProtKB-KW"/>
</dbReference>
<dbReference type="InterPro" id="IPR051452">
    <property type="entry name" value="Diverse_Oxidoreductases"/>
</dbReference>
<keyword evidence="3" id="KW-0560">Oxidoreductase</keyword>
<keyword evidence="1" id="KW-0001">2Fe-2S</keyword>
<dbReference type="Proteomes" id="UP001321786">
    <property type="component" value="Chromosome"/>
</dbReference>
<dbReference type="InterPro" id="IPR001041">
    <property type="entry name" value="2Fe-2S_ferredoxin-type"/>
</dbReference>